<keyword evidence="2" id="KW-0732">Signal</keyword>
<evidence type="ECO:0000313" key="4">
    <source>
        <dbReference type="Proteomes" id="UP001244207"/>
    </source>
</evidence>
<dbReference type="EMBL" id="JAHMHS010000018">
    <property type="protein sequence ID" value="KAK1728312.1"/>
    <property type="molecule type" value="Genomic_DNA"/>
</dbReference>
<dbReference type="GeneID" id="85399599"/>
<dbReference type="RefSeq" id="XP_060368367.1">
    <property type="nucleotide sequence ID" value="XM_060515701.1"/>
</dbReference>
<feature type="chain" id="PRO_5041931355" evidence="2">
    <location>
        <begin position="19"/>
        <end position="116"/>
    </location>
</feature>
<dbReference type="Proteomes" id="UP001244207">
    <property type="component" value="Unassembled WGS sequence"/>
</dbReference>
<evidence type="ECO:0000256" key="1">
    <source>
        <dbReference type="SAM" id="MobiDB-lite"/>
    </source>
</evidence>
<name>A0AAD8UPP9_GLOAC</name>
<protein>
    <submittedName>
        <fullName evidence="3">Uncharacterized protein</fullName>
    </submittedName>
</protein>
<feature type="compositionally biased region" description="Basic and acidic residues" evidence="1">
    <location>
        <begin position="83"/>
        <end position="98"/>
    </location>
</feature>
<reference evidence="3" key="1">
    <citation type="submission" date="2021-12" db="EMBL/GenBank/DDBJ databases">
        <title>Comparative genomics, transcriptomics and evolutionary studies reveal genomic signatures of adaptation to plant cell wall in hemibiotrophic fungi.</title>
        <authorList>
            <consortium name="DOE Joint Genome Institute"/>
            <person name="Baroncelli R."/>
            <person name="Diaz J.F."/>
            <person name="Benocci T."/>
            <person name="Peng M."/>
            <person name="Battaglia E."/>
            <person name="Haridas S."/>
            <person name="Andreopoulos W."/>
            <person name="Labutti K."/>
            <person name="Pangilinan J."/>
            <person name="Floch G.L."/>
            <person name="Makela M.R."/>
            <person name="Henrissat B."/>
            <person name="Grigoriev I.V."/>
            <person name="Crouch J.A."/>
            <person name="De Vries R.P."/>
            <person name="Sukno S.A."/>
            <person name="Thon M.R."/>
        </authorList>
    </citation>
    <scope>NUCLEOTIDE SEQUENCE</scope>
    <source>
        <strain evidence="3">CBS 112980</strain>
    </source>
</reference>
<comment type="caution">
    <text evidence="3">The sequence shown here is derived from an EMBL/GenBank/DDBJ whole genome shotgun (WGS) entry which is preliminary data.</text>
</comment>
<dbReference type="AlphaFoldDB" id="A0AAD8UPP9"/>
<accession>A0AAD8UPP9</accession>
<gene>
    <name evidence="3" type="ORF">BDZ83DRAFT_789828</name>
</gene>
<feature type="signal peptide" evidence="2">
    <location>
        <begin position="1"/>
        <end position="18"/>
    </location>
</feature>
<evidence type="ECO:0000313" key="3">
    <source>
        <dbReference type="EMBL" id="KAK1728312.1"/>
    </source>
</evidence>
<proteinExistence type="predicted"/>
<keyword evidence="4" id="KW-1185">Reference proteome</keyword>
<feature type="region of interest" description="Disordered" evidence="1">
    <location>
        <begin position="64"/>
        <end position="116"/>
    </location>
</feature>
<organism evidence="3 4">
    <name type="scientific">Glomerella acutata</name>
    <name type="common">Colletotrichum acutatum</name>
    <dbReference type="NCBI Taxonomy" id="27357"/>
    <lineage>
        <taxon>Eukaryota</taxon>
        <taxon>Fungi</taxon>
        <taxon>Dikarya</taxon>
        <taxon>Ascomycota</taxon>
        <taxon>Pezizomycotina</taxon>
        <taxon>Sordariomycetes</taxon>
        <taxon>Hypocreomycetidae</taxon>
        <taxon>Glomerellales</taxon>
        <taxon>Glomerellaceae</taxon>
        <taxon>Colletotrichum</taxon>
        <taxon>Colletotrichum acutatum species complex</taxon>
    </lineage>
</organism>
<sequence>MKFFSVLVVAVSLFEASALPVESTGAENLSRVKNAAKIPPFTGGVAFPKRQSDKDTIIRERSRKVQNPAKAPPFTGGVTFPKRQSDKDTIIRERDRKVQNPARVPPFTGSPAFTGR</sequence>
<evidence type="ECO:0000256" key="2">
    <source>
        <dbReference type="SAM" id="SignalP"/>
    </source>
</evidence>